<dbReference type="PANTHER" id="PTHR34216:SF3">
    <property type="entry name" value="POLY-BETA-1,6-N-ACETYL-D-GLUCOSAMINE N-DEACETYLASE"/>
    <property type="match status" value="1"/>
</dbReference>
<name>A0A417Z1B5_9MICO</name>
<feature type="region of interest" description="Disordered" evidence="1">
    <location>
        <begin position="22"/>
        <end position="63"/>
    </location>
</feature>
<dbReference type="RefSeq" id="WP_118914959.1">
    <property type="nucleotide sequence ID" value="NZ_CBCRVH010000023.1"/>
</dbReference>
<dbReference type="SUPFAM" id="SSF88713">
    <property type="entry name" value="Glycoside hydrolase/deacetylase"/>
    <property type="match status" value="1"/>
</dbReference>
<dbReference type="InterPro" id="IPR011330">
    <property type="entry name" value="Glyco_hydro/deAcase_b/a-brl"/>
</dbReference>
<evidence type="ECO:0000256" key="1">
    <source>
        <dbReference type="SAM" id="MobiDB-lite"/>
    </source>
</evidence>
<dbReference type="EMBL" id="QWLM01000023">
    <property type="protein sequence ID" value="RHW43839.1"/>
    <property type="molecule type" value="Genomic_DNA"/>
</dbReference>
<organism evidence="2 3">
    <name type="scientific">Dermacoccus abyssi</name>
    <dbReference type="NCBI Taxonomy" id="322596"/>
    <lineage>
        <taxon>Bacteria</taxon>
        <taxon>Bacillati</taxon>
        <taxon>Actinomycetota</taxon>
        <taxon>Actinomycetes</taxon>
        <taxon>Micrococcales</taxon>
        <taxon>Dermacoccaceae</taxon>
        <taxon>Dermacoccus</taxon>
    </lineage>
</organism>
<gene>
    <name evidence="2" type="ORF">D1832_14100</name>
</gene>
<dbReference type="InterPro" id="IPR051398">
    <property type="entry name" value="Polysacch_Deacetylase"/>
</dbReference>
<proteinExistence type="predicted"/>
<dbReference type="Proteomes" id="UP000285376">
    <property type="component" value="Unassembled WGS sequence"/>
</dbReference>
<accession>A0A417Z1B5</accession>
<dbReference type="PANTHER" id="PTHR34216">
    <property type="match status" value="1"/>
</dbReference>
<sequence length="434" mass="46400">MFTSAARPAVAALVIVTASGGCSSGGGDGGASRSSRQVSPGASSSASSSAKTSSPRADDPVARARELRRMYDYAAATAALKGQTSEEADAERRAINDAKAKAKPFADNTQISHVFYHSLVVDPALAFHAGQGKAQGYKDYMVTKREFVAQLNSMYAKGYVLVHPQRVAKRGADGQMHPVPIVLPAGKKPLVLSVDDVSYYEYMAGDGFATSLVVDGSKGVRTTYPEKGGKVRKGADDVVPIVDDFVREHPDFSYRGDKGTIALTGYNGVLGYRSSYAAYGHSAKTDAERAKARTVANAMKATGWNFASHSYGHINITKASLEAIKADAARWDADVKPIVGPTKEIIFAFGADISDTTPYSMRNPKYAFLHGVEGFDYFANVDGSRSSWIQFSQGSMRQGRINIDGIALDSARDGKSSVLSNFFDPVATRDPARR</sequence>
<reference evidence="2 3" key="1">
    <citation type="submission" date="2018-08" db="EMBL/GenBank/DDBJ databases">
        <title>Whole genome sequence analysis of Dermacoccus abyssi bacteria isolated from Deep Mariana trench Micromonospora spp reveals genes involved in the environmental adaptation and production of secondary metabolites.</title>
        <authorList>
            <person name="Abdel-Mageed W.M."/>
            <person name="Lehri B."/>
            <person name="Nouioui I."/>
            <person name="Goodfellow I."/>
            <person name="Jaspars M."/>
            <person name="Karlyshev A."/>
        </authorList>
    </citation>
    <scope>NUCLEOTIDE SEQUENCE [LARGE SCALE GENOMIC DNA]</scope>
    <source>
        <strain evidence="2 3">MT1.1</strain>
    </source>
</reference>
<comment type="caution">
    <text evidence="2">The sequence shown here is derived from an EMBL/GenBank/DDBJ whole genome shotgun (WGS) entry which is preliminary data.</text>
</comment>
<feature type="compositionally biased region" description="Low complexity" evidence="1">
    <location>
        <begin position="31"/>
        <end position="55"/>
    </location>
</feature>
<evidence type="ECO:0000313" key="3">
    <source>
        <dbReference type="Proteomes" id="UP000285376"/>
    </source>
</evidence>
<dbReference type="AlphaFoldDB" id="A0A417Z1B5"/>
<protein>
    <submittedName>
        <fullName evidence="2">Polysaccharide deacetylase</fullName>
    </submittedName>
</protein>
<dbReference type="PROSITE" id="PS51257">
    <property type="entry name" value="PROKAR_LIPOPROTEIN"/>
    <property type="match status" value="1"/>
</dbReference>
<dbReference type="Gene3D" id="3.20.20.370">
    <property type="entry name" value="Glycoside hydrolase/deacetylase"/>
    <property type="match status" value="1"/>
</dbReference>
<evidence type="ECO:0000313" key="2">
    <source>
        <dbReference type="EMBL" id="RHW43839.1"/>
    </source>
</evidence>
<dbReference type="GO" id="GO:0005975">
    <property type="term" value="P:carbohydrate metabolic process"/>
    <property type="evidence" value="ECO:0007669"/>
    <property type="project" value="InterPro"/>
</dbReference>